<feature type="region of interest" description="Disordered" evidence="7">
    <location>
        <begin position="66"/>
        <end position="138"/>
    </location>
</feature>
<dbReference type="SUPFAM" id="SSF57701">
    <property type="entry name" value="Zn2/Cys6 DNA-binding domain"/>
    <property type="match status" value="1"/>
</dbReference>
<dbReference type="GO" id="GO:0008270">
    <property type="term" value="F:zinc ion binding"/>
    <property type="evidence" value="ECO:0007669"/>
    <property type="project" value="InterPro"/>
</dbReference>
<keyword evidence="10" id="KW-1185">Reference proteome</keyword>
<protein>
    <submittedName>
        <fullName evidence="9">Suppressor protein sef1</fullName>
    </submittedName>
</protein>
<dbReference type="PANTHER" id="PTHR31845:SF21">
    <property type="entry name" value="REGULATORY PROTEIN LEU3"/>
    <property type="match status" value="1"/>
</dbReference>
<dbReference type="Gene3D" id="4.10.240.10">
    <property type="entry name" value="Zn(2)-C6 fungal-type DNA-binding domain"/>
    <property type="match status" value="1"/>
</dbReference>
<evidence type="ECO:0000256" key="5">
    <source>
        <dbReference type="ARBA" id="ARBA00023163"/>
    </source>
</evidence>
<dbReference type="Pfam" id="PF00172">
    <property type="entry name" value="Zn_clus"/>
    <property type="match status" value="1"/>
</dbReference>
<evidence type="ECO:0000256" key="3">
    <source>
        <dbReference type="ARBA" id="ARBA00023015"/>
    </source>
</evidence>
<comment type="subcellular location">
    <subcellularLocation>
        <location evidence="1">Nucleus</location>
    </subcellularLocation>
</comment>
<dbReference type="SMART" id="SM00066">
    <property type="entry name" value="GAL4"/>
    <property type="match status" value="1"/>
</dbReference>
<evidence type="ECO:0000256" key="4">
    <source>
        <dbReference type="ARBA" id="ARBA00023125"/>
    </source>
</evidence>
<dbReference type="InterPro" id="IPR036864">
    <property type="entry name" value="Zn2-C6_fun-type_DNA-bd_sf"/>
</dbReference>
<comment type="caution">
    <text evidence="9">The sequence shown here is derived from an EMBL/GenBank/DDBJ whole genome shotgun (WGS) entry which is preliminary data.</text>
</comment>
<dbReference type="SMART" id="SM00906">
    <property type="entry name" value="Fungal_trans"/>
    <property type="match status" value="1"/>
</dbReference>
<evidence type="ECO:0000256" key="6">
    <source>
        <dbReference type="ARBA" id="ARBA00023242"/>
    </source>
</evidence>
<dbReference type="GO" id="GO:0000976">
    <property type="term" value="F:transcription cis-regulatory region binding"/>
    <property type="evidence" value="ECO:0007669"/>
    <property type="project" value="TreeGrafter"/>
</dbReference>
<gene>
    <name evidence="9" type="primary">SEF1</name>
    <name evidence="9" type="ORF">TWF694_005809</name>
</gene>
<feature type="domain" description="Zn(2)-C6 fungal-type" evidence="8">
    <location>
        <begin position="5"/>
        <end position="38"/>
    </location>
</feature>
<reference evidence="9 10" key="1">
    <citation type="submission" date="2019-10" db="EMBL/GenBank/DDBJ databases">
        <authorList>
            <person name="Palmer J.M."/>
        </authorList>
    </citation>
    <scope>NUCLEOTIDE SEQUENCE [LARGE SCALE GENOMIC DNA]</scope>
    <source>
        <strain evidence="9 10">TWF694</strain>
    </source>
</reference>
<dbReference type="CDD" id="cd12148">
    <property type="entry name" value="fungal_TF_MHR"/>
    <property type="match status" value="1"/>
</dbReference>
<dbReference type="EMBL" id="JAVHJO010000018">
    <property type="protein sequence ID" value="KAK6524148.1"/>
    <property type="molecule type" value="Genomic_DNA"/>
</dbReference>
<evidence type="ECO:0000256" key="7">
    <source>
        <dbReference type="SAM" id="MobiDB-lite"/>
    </source>
</evidence>
<accession>A0AAV9WY27</accession>
<sequence>MRAKACTTCRQWKARCDATPGVAGGCSRCRSLKQPCVFDASFKRTSKNKCLQQMSSEIQQLRQALLESNRNTSSSASPASGAPSSSNQATMNDEASFTADWQPGLSGNPGSTATPDHLDPRNTVTGLQQPSPMSARASPQEILELQQTLPDPTKSDTSSNPIATTAENAFSPDWQPHYFVAPSHTPGLPSSSSALVHQSALNRRLSSSTPYRILGDVGLTRGQVEEQFRSYFAYYHQYLPFKMASTSPEEIYAKCSLLFWVIIAVASTRKLRARLSPMIRALVSEAMYSRTQCLEVVQALLILCIWPFGSSSLNEDPSYLYSGMATQICYQLGLHCHQQGHTHLTLKHPQLDRPDEVKLTTWLSTYLVNQILSNSLGLPPSMTGDYNLIDNFSHSALDPTISKMCRIYHLLVQASLDISGYTPTSATKPDPSTRLKMIITYGTELSTLQARHLDPMGDMLKILYLNSRAQLWSFALAEDMPISPKQLDIVKQAERDSCDLIELCYSLNLSLSPSYVRRAMCYSAFVLAKILRSQQATQCEVLEDYIEKVRQALMSTSDSRGDITHKACELLQSIPYIEDKRLSPTVTSRMGQSVLYDLLRIGAENAVLGTQLEQRITASDMSFDLDGFNWDMLGM</sequence>
<dbReference type="PANTHER" id="PTHR31845">
    <property type="entry name" value="FINGER DOMAIN PROTEIN, PUTATIVE-RELATED"/>
    <property type="match status" value="1"/>
</dbReference>
<evidence type="ECO:0000259" key="8">
    <source>
        <dbReference type="PROSITE" id="PS50048"/>
    </source>
</evidence>
<dbReference type="Proteomes" id="UP001365542">
    <property type="component" value="Unassembled WGS sequence"/>
</dbReference>
<evidence type="ECO:0000256" key="2">
    <source>
        <dbReference type="ARBA" id="ARBA00022723"/>
    </source>
</evidence>
<dbReference type="GO" id="GO:0006351">
    <property type="term" value="P:DNA-templated transcription"/>
    <property type="evidence" value="ECO:0007669"/>
    <property type="project" value="InterPro"/>
</dbReference>
<keyword evidence="4" id="KW-0238">DNA-binding</keyword>
<feature type="compositionally biased region" description="Low complexity" evidence="7">
    <location>
        <begin position="73"/>
        <end position="86"/>
    </location>
</feature>
<keyword evidence="3" id="KW-0805">Transcription regulation</keyword>
<keyword evidence="6" id="KW-0539">Nucleus</keyword>
<dbReference type="AlphaFoldDB" id="A0AAV9WY27"/>
<dbReference type="PROSITE" id="PS50048">
    <property type="entry name" value="ZN2_CY6_FUNGAL_2"/>
    <property type="match status" value="1"/>
</dbReference>
<dbReference type="Pfam" id="PF04082">
    <property type="entry name" value="Fungal_trans"/>
    <property type="match status" value="1"/>
</dbReference>
<organism evidence="9 10">
    <name type="scientific">Orbilia ellipsospora</name>
    <dbReference type="NCBI Taxonomy" id="2528407"/>
    <lineage>
        <taxon>Eukaryota</taxon>
        <taxon>Fungi</taxon>
        <taxon>Dikarya</taxon>
        <taxon>Ascomycota</taxon>
        <taxon>Pezizomycotina</taxon>
        <taxon>Orbiliomycetes</taxon>
        <taxon>Orbiliales</taxon>
        <taxon>Orbiliaceae</taxon>
        <taxon>Orbilia</taxon>
    </lineage>
</organism>
<dbReference type="InterPro" id="IPR007219">
    <property type="entry name" value="XnlR_reg_dom"/>
</dbReference>
<feature type="compositionally biased region" description="Polar residues" evidence="7">
    <location>
        <begin position="122"/>
        <end position="132"/>
    </location>
</feature>
<dbReference type="InterPro" id="IPR051089">
    <property type="entry name" value="prtT"/>
</dbReference>
<keyword evidence="5" id="KW-0804">Transcription</keyword>
<dbReference type="CDD" id="cd00067">
    <property type="entry name" value="GAL4"/>
    <property type="match status" value="1"/>
</dbReference>
<dbReference type="GO" id="GO:0000981">
    <property type="term" value="F:DNA-binding transcription factor activity, RNA polymerase II-specific"/>
    <property type="evidence" value="ECO:0007669"/>
    <property type="project" value="InterPro"/>
</dbReference>
<name>A0AAV9WY27_9PEZI</name>
<proteinExistence type="predicted"/>
<evidence type="ECO:0000256" key="1">
    <source>
        <dbReference type="ARBA" id="ARBA00004123"/>
    </source>
</evidence>
<keyword evidence="2" id="KW-0479">Metal-binding</keyword>
<dbReference type="GO" id="GO:0005634">
    <property type="term" value="C:nucleus"/>
    <property type="evidence" value="ECO:0007669"/>
    <property type="project" value="UniProtKB-SubCell"/>
</dbReference>
<evidence type="ECO:0000313" key="10">
    <source>
        <dbReference type="Proteomes" id="UP001365542"/>
    </source>
</evidence>
<dbReference type="InterPro" id="IPR001138">
    <property type="entry name" value="Zn2Cys6_DnaBD"/>
</dbReference>
<evidence type="ECO:0000313" key="9">
    <source>
        <dbReference type="EMBL" id="KAK6524148.1"/>
    </source>
</evidence>
<dbReference type="PROSITE" id="PS00463">
    <property type="entry name" value="ZN2_CY6_FUNGAL_1"/>
    <property type="match status" value="1"/>
</dbReference>